<feature type="region of interest" description="Disordered" evidence="5">
    <location>
        <begin position="1"/>
        <end position="49"/>
    </location>
</feature>
<protein>
    <submittedName>
        <fullName evidence="7">VIT1/CCC1 family predicted Fe2+/Mn2+ transporter</fullName>
    </submittedName>
</protein>
<comment type="caution">
    <text evidence="7">The sequence shown here is derived from an EMBL/GenBank/DDBJ whole genome shotgun (WGS) entry which is preliminary data.</text>
</comment>
<dbReference type="InterPro" id="IPR008217">
    <property type="entry name" value="Ccc1_fam"/>
</dbReference>
<evidence type="ECO:0000313" key="8">
    <source>
        <dbReference type="Proteomes" id="UP000546642"/>
    </source>
</evidence>
<dbReference type="GO" id="GO:0005384">
    <property type="term" value="F:manganese ion transmembrane transporter activity"/>
    <property type="evidence" value="ECO:0007669"/>
    <property type="project" value="InterPro"/>
</dbReference>
<dbReference type="Proteomes" id="UP000546642">
    <property type="component" value="Unassembled WGS sequence"/>
</dbReference>
<evidence type="ECO:0000256" key="3">
    <source>
        <dbReference type="ARBA" id="ARBA00022989"/>
    </source>
</evidence>
<reference evidence="7 8" key="1">
    <citation type="submission" date="2020-08" db="EMBL/GenBank/DDBJ databases">
        <title>Sequencing the genomes of 1000 actinobacteria strains.</title>
        <authorList>
            <person name="Klenk H.-P."/>
        </authorList>
    </citation>
    <scope>NUCLEOTIDE SEQUENCE [LARGE SCALE GENOMIC DNA]</scope>
    <source>
        <strain evidence="7 8">DSM 46659</strain>
    </source>
</reference>
<feature type="compositionally biased region" description="Basic and acidic residues" evidence="5">
    <location>
        <begin position="16"/>
        <end position="40"/>
    </location>
</feature>
<evidence type="ECO:0000256" key="4">
    <source>
        <dbReference type="ARBA" id="ARBA00023136"/>
    </source>
</evidence>
<comment type="subcellular location">
    <subcellularLocation>
        <location evidence="1">Endomembrane system</location>
        <topology evidence="1">Multi-pass membrane protein</topology>
    </subcellularLocation>
</comment>
<feature type="compositionally biased region" description="Gly residues" evidence="5">
    <location>
        <begin position="1"/>
        <end position="14"/>
    </location>
</feature>
<feature type="transmembrane region" description="Helical" evidence="6">
    <location>
        <begin position="244"/>
        <end position="266"/>
    </location>
</feature>
<dbReference type="EMBL" id="JACHDS010000001">
    <property type="protein sequence ID" value="MBB6170745.1"/>
    <property type="molecule type" value="Genomic_DNA"/>
</dbReference>
<evidence type="ECO:0000256" key="5">
    <source>
        <dbReference type="SAM" id="MobiDB-lite"/>
    </source>
</evidence>
<dbReference type="CDD" id="cd02432">
    <property type="entry name" value="Nodulin-21_like_1"/>
    <property type="match status" value="1"/>
</dbReference>
<keyword evidence="3 6" id="KW-1133">Transmembrane helix</keyword>
<proteinExistence type="predicted"/>
<evidence type="ECO:0000256" key="1">
    <source>
        <dbReference type="ARBA" id="ARBA00004127"/>
    </source>
</evidence>
<dbReference type="Pfam" id="PF01988">
    <property type="entry name" value="VIT1"/>
    <property type="match status" value="1"/>
</dbReference>
<keyword evidence="8" id="KW-1185">Reference proteome</keyword>
<keyword evidence="2 6" id="KW-0812">Transmembrane</keyword>
<dbReference type="GO" id="GO:0012505">
    <property type="term" value="C:endomembrane system"/>
    <property type="evidence" value="ECO:0007669"/>
    <property type="project" value="UniProtKB-SubCell"/>
</dbReference>
<sequence length="272" mass="28261">MDGTGNAGDGGQGRPDGQERSDAADAPERPDRPDAPDGHRRREPHHPSMNARLNWLRAGVLGANDGIVSTAALVVGVAGATMNITAIVVAGIAGMFAGALSMGTGEYVSVSTQRDTERAALARERRELAEEPDAELDELTGMYRDRGLSPDLARQVALQLTARDALRAHAEIELRLDSGELTNPWVAAFTSFGAFTLGALIPLLFITLSPDAWRVPATFLAVACATAATGAISARLGRAPAGRAAMRCVLGGAFAMTVTYGIGTLIGTADGL</sequence>
<keyword evidence="4 6" id="KW-0472">Membrane</keyword>
<gene>
    <name evidence="7" type="ORF">HNR23_000805</name>
</gene>
<evidence type="ECO:0000256" key="2">
    <source>
        <dbReference type="ARBA" id="ARBA00022692"/>
    </source>
</evidence>
<dbReference type="AlphaFoldDB" id="A0A7W9YF23"/>
<name>A0A7W9YF23_9ACTN</name>
<feature type="transmembrane region" description="Helical" evidence="6">
    <location>
        <begin position="185"/>
        <end position="206"/>
    </location>
</feature>
<dbReference type="GO" id="GO:0030026">
    <property type="term" value="P:intracellular manganese ion homeostasis"/>
    <property type="evidence" value="ECO:0007669"/>
    <property type="project" value="InterPro"/>
</dbReference>
<evidence type="ECO:0000313" key="7">
    <source>
        <dbReference type="EMBL" id="MBB6170745.1"/>
    </source>
</evidence>
<evidence type="ECO:0000256" key="6">
    <source>
        <dbReference type="SAM" id="Phobius"/>
    </source>
</evidence>
<accession>A0A7W9YF23</accession>
<organism evidence="7 8">
    <name type="scientific">Nocardiopsis mwathae</name>
    <dbReference type="NCBI Taxonomy" id="1472723"/>
    <lineage>
        <taxon>Bacteria</taxon>
        <taxon>Bacillati</taxon>
        <taxon>Actinomycetota</taxon>
        <taxon>Actinomycetes</taxon>
        <taxon>Streptosporangiales</taxon>
        <taxon>Nocardiopsidaceae</taxon>
        <taxon>Nocardiopsis</taxon>
    </lineage>
</organism>
<dbReference type="PANTHER" id="PTHR31851">
    <property type="entry name" value="FE(2+)/MN(2+) TRANSPORTER PCL1"/>
    <property type="match status" value="1"/>
</dbReference>
<dbReference type="RefSeq" id="WP_184073601.1">
    <property type="nucleotide sequence ID" value="NZ_JACHDS010000001.1"/>
</dbReference>
<feature type="transmembrane region" description="Helical" evidence="6">
    <location>
        <begin position="212"/>
        <end position="232"/>
    </location>
</feature>